<evidence type="ECO:0000313" key="2">
    <source>
        <dbReference type="EMBL" id="GGD07546.1"/>
    </source>
</evidence>
<reference evidence="2" key="2">
    <citation type="journal article" date="2014" name="Int. J. Syst. Evol. Microbiol.">
        <title>Complete genome of a new Firmicutes species belonging to the dominant human colonic microbiota ('Ruminococcus bicirculans') reveals two chromosomes and a selective capacity to utilize plant glucans.</title>
        <authorList>
            <consortium name="NISC Comparative Sequencing Program"/>
            <person name="Wegmann U."/>
            <person name="Louis P."/>
            <person name="Goesmann A."/>
            <person name="Henrissat B."/>
            <person name="Duncan S.H."/>
            <person name="Flint H.J."/>
        </authorList>
    </citation>
    <scope>NUCLEOTIDE SEQUENCE</scope>
    <source>
        <strain evidence="2">CCM 7403</strain>
    </source>
</reference>
<proteinExistence type="predicted"/>
<dbReference type="Proteomes" id="UP000630594">
    <property type="component" value="Unassembled WGS sequence"/>
</dbReference>
<evidence type="ECO:0000313" key="3">
    <source>
        <dbReference type="EMBL" id="QCC76362.1"/>
    </source>
</evidence>
<reference evidence="2" key="5">
    <citation type="submission" date="2024-05" db="EMBL/GenBank/DDBJ databases">
        <authorList>
            <person name="Sun Q."/>
            <person name="Sedlacek I."/>
        </authorList>
    </citation>
    <scope>NUCLEOTIDE SEQUENCE</scope>
    <source>
        <strain evidence="2">CCM 7403</strain>
    </source>
</reference>
<dbReference type="RefSeq" id="WP_135831411.1">
    <property type="nucleotide sequence ID" value="NZ_BMCK01000001.1"/>
</dbReference>
<dbReference type="EMBL" id="BMCK01000001">
    <property type="protein sequence ID" value="GGD07546.1"/>
    <property type="molecule type" value="Genomic_DNA"/>
</dbReference>
<dbReference type="KEGG" id="ndp:E2C04_02530"/>
<reference evidence="5" key="3">
    <citation type="journal article" date="2019" name="Int. J. Syst. Evol. Microbiol.">
        <title>The Global Catalogue of Microorganisms (GCM) 10K type strain sequencing project: providing services to taxonomists for standard genome sequencing and annotation.</title>
        <authorList>
            <consortium name="The Broad Institute Genomics Platform"/>
            <consortium name="The Broad Institute Genome Sequencing Center for Infectious Disease"/>
            <person name="Wu L."/>
            <person name="Ma J."/>
        </authorList>
    </citation>
    <scope>NUCLEOTIDE SEQUENCE [LARGE SCALE GENOMIC DNA]</scope>
    <source>
        <strain evidence="5">CCM 7403</strain>
    </source>
</reference>
<name>A0A4P7U889_9ACTN</name>
<keyword evidence="5" id="KW-1185">Reference proteome</keyword>
<reference evidence="3 4" key="1">
    <citation type="journal article" date="2008" name="Int. J. Syst. Evol. Microbiol.">
        <title>Nocardioides daphniae sp. nov., isolated from Daphnia cucullata (Crustacea: Cladocera).</title>
        <authorList>
            <person name="Toth E.M."/>
            <person name="Keki Z."/>
            <person name="Homonnay Z.G."/>
            <person name="Borsodi A.K."/>
            <person name="Marialigeti K."/>
            <person name="Schumann P."/>
        </authorList>
    </citation>
    <scope>NUCLEOTIDE SEQUENCE [LARGE SCALE GENOMIC DNA]</scope>
    <source>
        <strain evidence="3 4">JCM 16608</strain>
    </source>
</reference>
<organism evidence="3 4">
    <name type="scientific">Nocardioides daphniae</name>
    <dbReference type="NCBI Taxonomy" id="402297"/>
    <lineage>
        <taxon>Bacteria</taxon>
        <taxon>Bacillati</taxon>
        <taxon>Actinomycetota</taxon>
        <taxon>Actinomycetes</taxon>
        <taxon>Propionibacteriales</taxon>
        <taxon>Nocardioidaceae</taxon>
        <taxon>Nocardioides</taxon>
    </lineage>
</organism>
<feature type="region of interest" description="Disordered" evidence="1">
    <location>
        <begin position="26"/>
        <end position="59"/>
    </location>
</feature>
<evidence type="ECO:0000313" key="4">
    <source>
        <dbReference type="Proteomes" id="UP000297025"/>
    </source>
</evidence>
<dbReference type="EMBL" id="CP038462">
    <property type="protein sequence ID" value="QCC76362.1"/>
    <property type="molecule type" value="Genomic_DNA"/>
</dbReference>
<sequence>MSTPLRLAAFAAALVVVFGLAFGAGALVDDGSPEPDRPTHTPTQGPTPSMPEESHDHVD</sequence>
<gene>
    <name evidence="3" type="ORF">E2C04_02530</name>
    <name evidence="2" type="ORF">GCM10007231_02840</name>
</gene>
<accession>A0A4P7U889</accession>
<dbReference type="Proteomes" id="UP000297025">
    <property type="component" value="Chromosome"/>
</dbReference>
<evidence type="ECO:0000256" key="1">
    <source>
        <dbReference type="SAM" id="MobiDB-lite"/>
    </source>
</evidence>
<protein>
    <submittedName>
        <fullName evidence="3">Uncharacterized protein</fullName>
    </submittedName>
</protein>
<dbReference type="AlphaFoldDB" id="A0A4P7U889"/>
<reference evidence="3" key="4">
    <citation type="submission" date="2019-03" db="EMBL/GenBank/DDBJ databases">
        <authorList>
            <person name="Huang Y."/>
        </authorList>
    </citation>
    <scope>NUCLEOTIDE SEQUENCE</scope>
    <source>
        <strain evidence="3">JCM 16608</strain>
    </source>
</reference>
<evidence type="ECO:0000313" key="5">
    <source>
        <dbReference type="Proteomes" id="UP000630594"/>
    </source>
</evidence>